<protein>
    <recommendedName>
        <fullName evidence="4">N-acetyltransferase YedL</fullName>
    </recommendedName>
</protein>
<reference evidence="2 3" key="1">
    <citation type="submission" date="2014-02" db="EMBL/GenBank/DDBJ databases">
        <title>Whole Genome Sequencing Of Bordetella Holmesii, An Emerging Opportunistic Infection Of Humans.</title>
        <authorList>
            <person name="Tettelin H."/>
            <person name="Hooven T.A."/>
            <person name="Hine E."/>
            <person name="Su Q."/>
            <person name="Huard R.C."/>
            <person name="Della-Latta P."/>
            <person name="Daugherty S.C."/>
            <person name="Agrawal S."/>
            <person name="Sengamalay N."/>
            <person name="Tallon L.J."/>
            <person name="Sadzewicz L."/>
            <person name="Whittier S."/>
            <person name="Fraser C.M."/>
            <person name="Ratner A.J."/>
        </authorList>
    </citation>
    <scope>NUCLEOTIDE SEQUENCE [LARGE SCALE GENOMIC DNA]</scope>
    <source>
        <strain evidence="2 3">1058</strain>
    </source>
</reference>
<evidence type="ECO:0008006" key="4">
    <source>
        <dbReference type="Google" id="ProtNLM"/>
    </source>
</evidence>
<gene>
    <name evidence="2" type="ORF">D559_1748</name>
</gene>
<organism evidence="2 3">
    <name type="scientific">Bordetella holmesii 1058</name>
    <dbReference type="NCBI Taxonomy" id="1247648"/>
    <lineage>
        <taxon>Bacteria</taxon>
        <taxon>Pseudomonadati</taxon>
        <taxon>Pseudomonadota</taxon>
        <taxon>Betaproteobacteria</taxon>
        <taxon>Burkholderiales</taxon>
        <taxon>Alcaligenaceae</taxon>
        <taxon>Bordetella</taxon>
    </lineage>
</organism>
<dbReference type="EMBL" id="JDTF01000004">
    <property type="protein sequence ID" value="EXX94339.1"/>
    <property type="molecule type" value="Genomic_DNA"/>
</dbReference>
<feature type="region of interest" description="Disordered" evidence="1">
    <location>
        <begin position="22"/>
        <end position="45"/>
    </location>
</feature>
<evidence type="ECO:0000256" key="1">
    <source>
        <dbReference type="SAM" id="MobiDB-lite"/>
    </source>
</evidence>
<comment type="caution">
    <text evidence="2">The sequence shown here is derived from an EMBL/GenBank/DDBJ whole genome shotgun (WGS) entry which is preliminary data.</text>
</comment>
<keyword evidence="3" id="KW-1185">Reference proteome</keyword>
<evidence type="ECO:0000313" key="2">
    <source>
        <dbReference type="EMBL" id="EXX94339.1"/>
    </source>
</evidence>
<proteinExistence type="predicted"/>
<name>A0ABP3BGK5_9BORD</name>
<evidence type="ECO:0000313" key="3">
    <source>
        <dbReference type="Proteomes" id="UP000023104"/>
    </source>
</evidence>
<feature type="compositionally biased region" description="Polar residues" evidence="1">
    <location>
        <begin position="22"/>
        <end position="31"/>
    </location>
</feature>
<accession>A0ABP3BGK5</accession>
<sequence length="45" mass="4582">MGLFLRFALHAGPARGLLPSMTSGARPSDGQQAADIVGRFGPVSA</sequence>
<dbReference type="Proteomes" id="UP000023104">
    <property type="component" value="Unassembled WGS sequence"/>
</dbReference>